<evidence type="ECO:0000313" key="3">
    <source>
        <dbReference type="EMBL" id="MCD0265414.1"/>
    </source>
</evidence>
<reference evidence="3" key="1">
    <citation type="submission" date="2021-02" db="EMBL/GenBank/DDBJ databases">
        <title>Copper resistance gene diversity in local Xanthomonas species at agrochemical polluted sites in Trinidad, Trinidad and Tobago.</title>
        <authorList>
            <person name="Ramnarine S.D.B.J."/>
            <person name="Ramsubhag A."/>
            <person name="Jayaraman J."/>
        </authorList>
    </citation>
    <scope>NUCLEOTIDE SEQUENCE</scope>
    <source>
        <strain evidence="3">CaNP6A</strain>
    </source>
</reference>
<comment type="caution">
    <text evidence="3">The sequence shown here is derived from an EMBL/GenBank/DDBJ whole genome shotgun (WGS) entry which is preliminary data.</text>
</comment>
<feature type="binding site" evidence="1">
    <location>
        <position position="134"/>
    </location>
    <ligand>
        <name>S-adenosyl-L-methionine</name>
        <dbReference type="ChEBI" id="CHEBI:59789"/>
    </ligand>
</feature>
<proteinExistence type="inferred from homology"/>
<evidence type="ECO:0000256" key="1">
    <source>
        <dbReference type="HAMAP-Rule" id="MF_00934"/>
    </source>
</evidence>
<name>A0ABS8NSK7_9XANT</name>
<accession>A0ABS8NSK7</accession>
<feature type="region of interest" description="Disordered" evidence="2">
    <location>
        <begin position="88"/>
        <end position="109"/>
    </location>
</feature>
<dbReference type="EC" id="2.1.1.266" evidence="1"/>
<dbReference type="Proteomes" id="UP001430396">
    <property type="component" value="Unassembled WGS sequence"/>
</dbReference>
<dbReference type="HAMAP" id="MF_00934">
    <property type="entry name" value="23SrRNA_methyltr_J"/>
    <property type="match status" value="1"/>
</dbReference>
<keyword evidence="1" id="KW-0694">RNA-binding</keyword>
<dbReference type="InterPro" id="IPR007473">
    <property type="entry name" value="RlmJ"/>
</dbReference>
<keyword evidence="1" id="KW-0808">Transferase</keyword>
<organism evidence="3 4">
    <name type="scientific">Xanthomonas melonis</name>
    <dbReference type="NCBI Taxonomy" id="56456"/>
    <lineage>
        <taxon>Bacteria</taxon>
        <taxon>Pseudomonadati</taxon>
        <taxon>Pseudomonadota</taxon>
        <taxon>Gammaproteobacteria</taxon>
        <taxon>Lysobacterales</taxon>
        <taxon>Lysobacteraceae</taxon>
        <taxon>Xanthomonas</taxon>
    </lineage>
</organism>
<comment type="subunit">
    <text evidence="1">Monomer.</text>
</comment>
<dbReference type="PANTHER" id="PTHR37426">
    <property type="entry name" value="RIBOSOMAL RNA LARGE SUBUNIT METHYLTRANSFERASE J"/>
    <property type="match status" value="1"/>
</dbReference>
<feature type="binding site" evidence="1">
    <location>
        <position position="18"/>
    </location>
    <ligand>
        <name>S-adenosyl-L-methionine</name>
        <dbReference type="ChEBI" id="CHEBI:59789"/>
    </ligand>
</feature>
<dbReference type="SUPFAM" id="SSF53335">
    <property type="entry name" value="S-adenosyl-L-methionine-dependent methyltransferases"/>
    <property type="match status" value="1"/>
</dbReference>
<dbReference type="RefSeq" id="WP_230434321.1">
    <property type="nucleotide sequence ID" value="NZ_JAFFQH010000173.1"/>
</dbReference>
<dbReference type="PANTHER" id="PTHR37426:SF1">
    <property type="entry name" value="RIBOSOMAL RNA LARGE SUBUNIT METHYLTRANSFERASE J"/>
    <property type="match status" value="1"/>
</dbReference>
<feature type="binding site" evidence="1">
    <location>
        <position position="116"/>
    </location>
    <ligand>
        <name>S-adenosyl-L-methionine</name>
        <dbReference type="ChEBI" id="CHEBI:59789"/>
    </ligand>
</feature>
<keyword evidence="1" id="KW-0949">S-adenosyl-L-methionine</keyword>
<sequence>MNYRHAFHAGNHADVLKHIALLALIDSLKRKDTPFFVLDTHAGRGRYQLGGEESRKTSEADAGVLRLMAQPTLPDVVERYLRAVQADNLAPARPATPGQKPARPTAGIQLDHYPGSPLLAAQALRAQDRMAFCELQADEAQALKSLFDKDSRVRVHAGDGYAAIRAFLPPRAGDIKIGRGLVLIDPPYEAQDAEYPQILHSVREALARWPQAICMVWYPIKLRRSLQPFMRKAAALPAKSVLVAELQVRPDDSPLRLTGSGLLIVNAPWQFDRMLAPALPVLKQHLGEPGASTRLEWLRQDA</sequence>
<feature type="binding site" evidence="1">
    <location>
        <position position="41"/>
    </location>
    <ligand>
        <name>S-adenosyl-L-methionine</name>
        <dbReference type="ChEBI" id="CHEBI:59789"/>
    </ligand>
</feature>
<evidence type="ECO:0000256" key="2">
    <source>
        <dbReference type="SAM" id="MobiDB-lite"/>
    </source>
</evidence>
<protein>
    <recommendedName>
        <fullName evidence="1">Ribosomal RNA large subunit methyltransferase J</fullName>
        <ecNumber evidence="1">2.1.1.266</ecNumber>
    </recommendedName>
    <alternativeName>
        <fullName evidence="1">23S rRNA (adenine(2030)-N6)-methyltransferase</fullName>
    </alternativeName>
    <alternativeName>
        <fullName evidence="1">23S rRNA m6A2030 methyltransferase</fullName>
    </alternativeName>
</protein>
<comment type="function">
    <text evidence="1">Specifically methylates the adenine in position 2030 of 23S rRNA.</text>
</comment>
<dbReference type="InterPro" id="IPR029063">
    <property type="entry name" value="SAM-dependent_MTases_sf"/>
</dbReference>
<dbReference type="EMBL" id="JAFFQI010000174">
    <property type="protein sequence ID" value="MCD0265414.1"/>
    <property type="molecule type" value="Genomic_DNA"/>
</dbReference>
<dbReference type="Gene3D" id="3.40.50.150">
    <property type="entry name" value="Vaccinia Virus protein VP39"/>
    <property type="match status" value="1"/>
</dbReference>
<feature type="binding site" evidence="1">
    <location>
        <begin position="159"/>
        <end position="160"/>
    </location>
    <ligand>
        <name>S-adenosyl-L-methionine</name>
        <dbReference type="ChEBI" id="CHEBI:59789"/>
    </ligand>
</feature>
<keyword evidence="1" id="KW-0698">rRNA processing</keyword>
<comment type="catalytic activity">
    <reaction evidence="1">
        <text>adenosine(2030) in 23S rRNA + S-adenosyl-L-methionine = N(6)-methyladenosine(2030) in 23S rRNA + S-adenosyl-L-homocysteine + H(+)</text>
        <dbReference type="Rhea" id="RHEA:43736"/>
        <dbReference type="Rhea" id="RHEA-COMP:10668"/>
        <dbReference type="Rhea" id="RHEA-COMP:10669"/>
        <dbReference type="ChEBI" id="CHEBI:15378"/>
        <dbReference type="ChEBI" id="CHEBI:57856"/>
        <dbReference type="ChEBI" id="CHEBI:59789"/>
        <dbReference type="ChEBI" id="CHEBI:74411"/>
        <dbReference type="ChEBI" id="CHEBI:74449"/>
        <dbReference type="EC" id="2.1.1.266"/>
    </reaction>
</comment>
<keyword evidence="4" id="KW-1185">Reference proteome</keyword>
<feature type="site" description="Interaction with substrate rRNA" evidence="1">
    <location>
        <position position="3"/>
    </location>
</feature>
<feature type="binding site" evidence="1">
    <location>
        <position position="185"/>
    </location>
    <ligand>
        <name>S-adenosyl-L-methionine</name>
        <dbReference type="ChEBI" id="CHEBI:59789"/>
    </ligand>
</feature>
<evidence type="ECO:0000313" key="4">
    <source>
        <dbReference type="Proteomes" id="UP001430396"/>
    </source>
</evidence>
<comment type="similarity">
    <text evidence="1">Belongs to the RlmJ family.</text>
</comment>
<feature type="active site" description="Proton acceptor" evidence="1">
    <location>
        <position position="185"/>
    </location>
</feature>
<dbReference type="Pfam" id="PF04378">
    <property type="entry name" value="RsmJ"/>
    <property type="match status" value="2"/>
</dbReference>
<gene>
    <name evidence="1" type="primary">rlmJ</name>
    <name evidence="3" type="ORF">JWH11_02970</name>
</gene>
<keyword evidence="1" id="KW-0489">Methyltransferase</keyword>